<comment type="similarity">
    <text evidence="3">Belongs to the AAA ATPase family.</text>
</comment>
<dbReference type="InterPro" id="IPR003593">
    <property type="entry name" value="AAA+_ATPase"/>
</dbReference>
<accession>A0AAD5Y2C8</accession>
<dbReference type="InterPro" id="IPR003960">
    <property type="entry name" value="ATPase_AAA_CS"/>
</dbReference>
<sequence>MLLENDSVKEHIFAAMVLGNLGNETAIIFAEVADSEILPMVVRSWFKCTISIPSPTNAFKVHMNDHLDLFSEEQLQVFQKNNTYGHLDFIQLKIELDLCRDNSLFSTMDDVQLDTKTWKDIGGYKTVKQKLEQSLVWKFKKIDTFKALGIEPPKGAILYGPPGNGKTHFAKCLAGEAGVHFIAVSISNIIKGEVGESEKAIQKLFRDARTKAPTIIFFDEVDALFTDRTRDDLSAKLYSQLVAEIDEINSFDSISVLAATNHLELIDSALLRPGRIDFLIHVDYPNESSRREILTLLTKEENVNLTDMELDNLVIETAGSSCADLGEVVRRLSLNVSS</sequence>
<gene>
    <name evidence="5" type="ORF">HK103_006727</name>
</gene>
<dbReference type="SUPFAM" id="SSF52540">
    <property type="entry name" value="P-loop containing nucleoside triphosphate hydrolases"/>
    <property type="match status" value="1"/>
</dbReference>
<dbReference type="PANTHER" id="PTHR23077">
    <property type="entry name" value="AAA-FAMILY ATPASE"/>
    <property type="match status" value="1"/>
</dbReference>
<dbReference type="InterPro" id="IPR027417">
    <property type="entry name" value="P-loop_NTPase"/>
</dbReference>
<dbReference type="InterPro" id="IPR050168">
    <property type="entry name" value="AAA_ATPase_domain"/>
</dbReference>
<dbReference type="PANTHER" id="PTHR23077:SF27">
    <property type="entry name" value="ATPASE FAMILY GENE 2 PROTEIN HOMOLOG A"/>
    <property type="match status" value="1"/>
</dbReference>
<dbReference type="AlphaFoldDB" id="A0AAD5Y2C8"/>
<keyword evidence="2 3" id="KW-0067">ATP-binding</keyword>
<evidence type="ECO:0000259" key="4">
    <source>
        <dbReference type="SMART" id="SM00382"/>
    </source>
</evidence>
<comment type="caution">
    <text evidence="5">The sequence shown here is derived from an EMBL/GenBank/DDBJ whole genome shotgun (WGS) entry which is preliminary data.</text>
</comment>
<protein>
    <recommendedName>
        <fullName evidence="4">AAA+ ATPase domain-containing protein</fullName>
    </recommendedName>
</protein>
<evidence type="ECO:0000256" key="3">
    <source>
        <dbReference type="RuleBase" id="RU003651"/>
    </source>
</evidence>
<proteinExistence type="inferred from homology"/>
<dbReference type="Pfam" id="PF00004">
    <property type="entry name" value="AAA"/>
    <property type="match status" value="1"/>
</dbReference>
<feature type="domain" description="AAA+ ATPase" evidence="4">
    <location>
        <begin position="152"/>
        <end position="286"/>
    </location>
</feature>
<dbReference type="Proteomes" id="UP001210925">
    <property type="component" value="Unassembled WGS sequence"/>
</dbReference>
<organism evidence="5 6">
    <name type="scientific">Boothiomyces macroporosus</name>
    <dbReference type="NCBI Taxonomy" id="261099"/>
    <lineage>
        <taxon>Eukaryota</taxon>
        <taxon>Fungi</taxon>
        <taxon>Fungi incertae sedis</taxon>
        <taxon>Chytridiomycota</taxon>
        <taxon>Chytridiomycota incertae sedis</taxon>
        <taxon>Chytridiomycetes</taxon>
        <taxon>Rhizophydiales</taxon>
        <taxon>Terramycetaceae</taxon>
        <taxon>Boothiomyces</taxon>
    </lineage>
</organism>
<dbReference type="GO" id="GO:0005524">
    <property type="term" value="F:ATP binding"/>
    <property type="evidence" value="ECO:0007669"/>
    <property type="project" value="UniProtKB-KW"/>
</dbReference>
<dbReference type="SMART" id="SM00382">
    <property type="entry name" value="AAA"/>
    <property type="match status" value="1"/>
</dbReference>
<dbReference type="GO" id="GO:0005737">
    <property type="term" value="C:cytoplasm"/>
    <property type="evidence" value="ECO:0007669"/>
    <property type="project" value="TreeGrafter"/>
</dbReference>
<dbReference type="FunFam" id="3.40.50.300:FF:001921">
    <property type="entry name" value="AAA ATPase domain-containing protein"/>
    <property type="match status" value="1"/>
</dbReference>
<keyword evidence="1 3" id="KW-0547">Nucleotide-binding</keyword>
<evidence type="ECO:0000256" key="2">
    <source>
        <dbReference type="ARBA" id="ARBA00022840"/>
    </source>
</evidence>
<dbReference type="PROSITE" id="PS00674">
    <property type="entry name" value="AAA"/>
    <property type="match status" value="1"/>
</dbReference>
<evidence type="ECO:0000256" key="1">
    <source>
        <dbReference type="ARBA" id="ARBA00022741"/>
    </source>
</evidence>
<name>A0AAD5Y2C8_9FUNG</name>
<keyword evidence="6" id="KW-1185">Reference proteome</keyword>
<dbReference type="Gene3D" id="1.10.8.60">
    <property type="match status" value="1"/>
</dbReference>
<dbReference type="InterPro" id="IPR003959">
    <property type="entry name" value="ATPase_AAA_core"/>
</dbReference>
<reference evidence="5" key="1">
    <citation type="submission" date="2020-05" db="EMBL/GenBank/DDBJ databases">
        <title>Phylogenomic resolution of chytrid fungi.</title>
        <authorList>
            <person name="Stajich J.E."/>
            <person name="Amses K."/>
            <person name="Simmons R."/>
            <person name="Seto K."/>
            <person name="Myers J."/>
            <person name="Bonds A."/>
            <person name="Quandt C.A."/>
            <person name="Barry K."/>
            <person name="Liu P."/>
            <person name="Grigoriev I."/>
            <person name="Longcore J.E."/>
            <person name="James T.Y."/>
        </authorList>
    </citation>
    <scope>NUCLEOTIDE SEQUENCE</scope>
    <source>
        <strain evidence="5">PLAUS21</strain>
    </source>
</reference>
<evidence type="ECO:0000313" key="5">
    <source>
        <dbReference type="EMBL" id="KAJ3254930.1"/>
    </source>
</evidence>
<dbReference type="EMBL" id="JADGKB010000075">
    <property type="protein sequence ID" value="KAJ3254930.1"/>
    <property type="molecule type" value="Genomic_DNA"/>
</dbReference>
<dbReference type="Gene3D" id="3.40.50.300">
    <property type="entry name" value="P-loop containing nucleotide triphosphate hydrolases"/>
    <property type="match status" value="1"/>
</dbReference>
<evidence type="ECO:0000313" key="6">
    <source>
        <dbReference type="Proteomes" id="UP001210925"/>
    </source>
</evidence>
<dbReference type="GO" id="GO:0016887">
    <property type="term" value="F:ATP hydrolysis activity"/>
    <property type="evidence" value="ECO:0007669"/>
    <property type="project" value="InterPro"/>
</dbReference>